<reference evidence="1" key="1">
    <citation type="journal article" date="2012" name="PLoS ONE">
        <title>Gene sets for utilization of primary and secondary nutrition supplies in the distal gut of endangered iberian lynx.</title>
        <authorList>
            <person name="Alcaide M."/>
            <person name="Messina E."/>
            <person name="Richter M."/>
            <person name="Bargiela R."/>
            <person name="Peplies J."/>
            <person name="Huws S.A."/>
            <person name="Newbold C.J."/>
            <person name="Golyshin P.N."/>
            <person name="Simon M.A."/>
            <person name="Lopez G."/>
            <person name="Yakimov M.M."/>
            <person name="Ferrer M."/>
        </authorList>
    </citation>
    <scope>NUCLEOTIDE SEQUENCE</scope>
</reference>
<dbReference type="EMBL" id="AMCI01001311">
    <property type="protein sequence ID" value="EJX05967.1"/>
    <property type="molecule type" value="Genomic_DNA"/>
</dbReference>
<sequence>NQLLDTTAIEQTVAKNYLSISEEEAIALIKGAAAFQENGKFNPALYERFLQSQGKSDQQFAGKSVILLRVRLSLLLLPARIRCLTT</sequence>
<comment type="caution">
    <text evidence="1">The sequence shown here is derived from an EMBL/GenBank/DDBJ whole genome shotgun (WGS) entry which is preliminary data.</text>
</comment>
<dbReference type="SUPFAM" id="SSF109998">
    <property type="entry name" value="Triger factor/SurA peptide-binding domain-like"/>
    <property type="match status" value="1"/>
</dbReference>
<dbReference type="AlphaFoldDB" id="J9GF41"/>
<proteinExistence type="predicted"/>
<evidence type="ECO:0000313" key="1">
    <source>
        <dbReference type="EMBL" id="EJX05967.1"/>
    </source>
</evidence>
<dbReference type="InterPro" id="IPR027304">
    <property type="entry name" value="Trigger_fact/SurA_dom_sf"/>
</dbReference>
<protein>
    <submittedName>
        <fullName evidence="1">Uncharacterized protein</fullName>
    </submittedName>
</protein>
<name>J9GF41_9ZZZZ</name>
<dbReference type="Pfam" id="PF13624">
    <property type="entry name" value="SurA_N_3"/>
    <property type="match status" value="1"/>
</dbReference>
<accession>J9GF41</accession>
<gene>
    <name evidence="1" type="ORF">EVA_05923</name>
</gene>
<organism evidence="1">
    <name type="scientific">gut metagenome</name>
    <dbReference type="NCBI Taxonomy" id="749906"/>
    <lineage>
        <taxon>unclassified sequences</taxon>
        <taxon>metagenomes</taxon>
        <taxon>organismal metagenomes</taxon>
    </lineage>
</organism>
<feature type="non-terminal residue" evidence="1">
    <location>
        <position position="1"/>
    </location>
</feature>